<keyword evidence="5" id="KW-0812">Transmembrane</keyword>
<evidence type="ECO:0000256" key="10">
    <source>
        <dbReference type="SAM" id="MobiDB-lite"/>
    </source>
</evidence>
<evidence type="ECO:0000256" key="9">
    <source>
        <dbReference type="ARBA" id="ARBA00023180"/>
    </source>
</evidence>
<feature type="compositionally biased region" description="Basic and acidic residues" evidence="10">
    <location>
        <begin position="448"/>
        <end position="458"/>
    </location>
</feature>
<evidence type="ECO:0000313" key="12">
    <source>
        <dbReference type="Proteomes" id="UP000794436"/>
    </source>
</evidence>
<dbReference type="InterPro" id="IPR022751">
    <property type="entry name" value="Alpha_mannosyltransferase"/>
</dbReference>
<dbReference type="GO" id="GO:0000033">
    <property type="term" value="F:alpha-1,3-mannosyltransferase activity"/>
    <property type="evidence" value="ECO:0007669"/>
    <property type="project" value="TreeGrafter"/>
</dbReference>
<keyword evidence="6" id="KW-0735">Signal-anchor</keyword>
<sequence length="514" mass="57596">MPKASRSLWMVLVALALGTTLVTFVRSFSLLQQLKEYAPSKIAAHDQVLAVKTTPKAASTVITSNAEDKGESTVTTAPPTLRLAPAVVIPPASRFAHGDAPIHNAAFIIRGVNFDDSVSRERGIVISIHKGVFALGLSLIRELRCLGNDELIQVYHCLPRDLPGNLQQVLLKQDSHLEIVDVCSDLVQARVITETKAHHFRNWWLKPLVLHHTDVQEVILLDADDILMKDPALTRQSKGCQDTGTLFFYDRVMDGKAYFNNHASKTSNVSLLNHIIATFNYTEFGFDGPKHSDHLLTSFAHKQESCHEQDSSMVAVDKSRSGLALEVLWYLIYHMRFTVEYSFGDKESFWIAYELAQQPYAFSPWGVSVVSSSTSHDIQRHPETLCGSIAQYIPGDETTEPELLYVNGKALLDPIPFNVHDKHIRPNIMYNAQPTHLVPRMKRQPSRPQKEKDPAKRLPSECLIGLGSTPLPKHFASALLRRRVHYLAASSEAYELLSQCDFYEKKLENQSPGD</sequence>
<evidence type="ECO:0000256" key="7">
    <source>
        <dbReference type="ARBA" id="ARBA00022989"/>
    </source>
</evidence>
<dbReference type="GO" id="GO:0005794">
    <property type="term" value="C:Golgi apparatus"/>
    <property type="evidence" value="ECO:0007669"/>
    <property type="project" value="TreeGrafter"/>
</dbReference>
<evidence type="ECO:0000256" key="1">
    <source>
        <dbReference type="ARBA" id="ARBA00004606"/>
    </source>
</evidence>
<reference evidence="11" key="1">
    <citation type="submission" date="2019-03" db="EMBL/GenBank/DDBJ databases">
        <title>Long read genome sequence of the mycoparasitic Pythium oligandrum ATCC 38472 isolated from sugarbeet rhizosphere.</title>
        <authorList>
            <person name="Gaulin E."/>
        </authorList>
    </citation>
    <scope>NUCLEOTIDE SEQUENCE</scope>
    <source>
        <strain evidence="11">ATCC 38472_TT</strain>
    </source>
</reference>
<feature type="region of interest" description="Disordered" evidence="10">
    <location>
        <begin position="439"/>
        <end position="458"/>
    </location>
</feature>
<keyword evidence="7" id="KW-1133">Transmembrane helix</keyword>
<dbReference type="InterPro" id="IPR029044">
    <property type="entry name" value="Nucleotide-diphossugar_trans"/>
</dbReference>
<evidence type="ECO:0000256" key="3">
    <source>
        <dbReference type="ARBA" id="ARBA00022676"/>
    </source>
</evidence>
<keyword evidence="12" id="KW-1185">Reference proteome</keyword>
<comment type="subcellular location">
    <subcellularLocation>
        <location evidence="1">Membrane</location>
        <topology evidence="1">Single-pass type II membrane protein</topology>
    </subcellularLocation>
</comment>
<dbReference type="Pfam" id="PF11051">
    <property type="entry name" value="Mannosyl_trans3"/>
    <property type="match status" value="1"/>
</dbReference>
<dbReference type="GO" id="GO:0016020">
    <property type="term" value="C:membrane"/>
    <property type="evidence" value="ECO:0007669"/>
    <property type="project" value="UniProtKB-SubCell"/>
</dbReference>
<keyword evidence="8" id="KW-0472">Membrane</keyword>
<keyword evidence="3" id="KW-0328">Glycosyltransferase</keyword>
<accession>A0A8K1C453</accession>
<proteinExistence type="inferred from homology"/>
<keyword evidence="4" id="KW-0808">Transferase</keyword>
<dbReference type="Proteomes" id="UP000794436">
    <property type="component" value="Unassembled WGS sequence"/>
</dbReference>
<evidence type="ECO:0000256" key="2">
    <source>
        <dbReference type="ARBA" id="ARBA00009105"/>
    </source>
</evidence>
<dbReference type="GO" id="GO:0006493">
    <property type="term" value="P:protein O-linked glycosylation"/>
    <property type="evidence" value="ECO:0007669"/>
    <property type="project" value="TreeGrafter"/>
</dbReference>
<dbReference type="PANTHER" id="PTHR31392:SF1">
    <property type="entry name" value="ALPHA-1,3-MANNOSYLTRANSFERASE MNN1-RELATED"/>
    <property type="match status" value="1"/>
</dbReference>
<name>A0A8K1C453_PYTOL</name>
<comment type="similarity">
    <text evidence="2">Belongs to the MNN1/MNT family.</text>
</comment>
<evidence type="ECO:0000256" key="6">
    <source>
        <dbReference type="ARBA" id="ARBA00022968"/>
    </source>
</evidence>
<evidence type="ECO:0000256" key="5">
    <source>
        <dbReference type="ARBA" id="ARBA00022692"/>
    </source>
</evidence>
<organism evidence="11 12">
    <name type="scientific">Pythium oligandrum</name>
    <name type="common">Mycoparasitic fungus</name>
    <dbReference type="NCBI Taxonomy" id="41045"/>
    <lineage>
        <taxon>Eukaryota</taxon>
        <taxon>Sar</taxon>
        <taxon>Stramenopiles</taxon>
        <taxon>Oomycota</taxon>
        <taxon>Peronosporomycetes</taxon>
        <taxon>Pythiales</taxon>
        <taxon>Pythiaceae</taxon>
        <taxon>Pythium</taxon>
    </lineage>
</organism>
<evidence type="ECO:0000256" key="4">
    <source>
        <dbReference type="ARBA" id="ARBA00022679"/>
    </source>
</evidence>
<keyword evidence="9" id="KW-0325">Glycoprotein</keyword>
<dbReference type="EMBL" id="SPLM01000146">
    <property type="protein sequence ID" value="TMW56169.1"/>
    <property type="molecule type" value="Genomic_DNA"/>
</dbReference>
<evidence type="ECO:0000256" key="8">
    <source>
        <dbReference type="ARBA" id="ARBA00023136"/>
    </source>
</evidence>
<dbReference type="AlphaFoldDB" id="A0A8K1C453"/>
<dbReference type="PANTHER" id="PTHR31392">
    <property type="entry name" value="ALPHA-1,3-MANNOSYLTRANSFERASE MNN1-RELATED"/>
    <property type="match status" value="1"/>
</dbReference>
<gene>
    <name evidence="11" type="ORF">Poli38472_008817</name>
</gene>
<evidence type="ECO:0000313" key="11">
    <source>
        <dbReference type="EMBL" id="TMW56169.1"/>
    </source>
</evidence>
<comment type="caution">
    <text evidence="11">The sequence shown here is derived from an EMBL/GenBank/DDBJ whole genome shotgun (WGS) entry which is preliminary data.</text>
</comment>
<dbReference type="SUPFAM" id="SSF53448">
    <property type="entry name" value="Nucleotide-diphospho-sugar transferases"/>
    <property type="match status" value="1"/>
</dbReference>
<dbReference type="OrthoDB" id="430354at2759"/>
<protein>
    <submittedName>
        <fullName evidence="11">Uncharacterized protein</fullName>
    </submittedName>
</protein>